<proteinExistence type="predicted"/>
<keyword evidence="2" id="KW-1185">Reference proteome</keyword>
<dbReference type="AlphaFoldDB" id="A0A7X8TRR0"/>
<dbReference type="Proteomes" id="UP000535589">
    <property type="component" value="Unassembled WGS sequence"/>
</dbReference>
<dbReference type="RefSeq" id="WP_168836669.1">
    <property type="nucleotide sequence ID" value="NZ_JABAIK010000010.1"/>
</dbReference>
<dbReference type="EMBL" id="JABAIK010000010">
    <property type="protein sequence ID" value="NLS13574.1"/>
    <property type="molecule type" value="Genomic_DNA"/>
</dbReference>
<comment type="caution">
    <text evidence="1">The sequence shown here is derived from an EMBL/GenBank/DDBJ whole genome shotgun (WGS) entry which is preliminary data.</text>
</comment>
<evidence type="ECO:0000313" key="1">
    <source>
        <dbReference type="EMBL" id="NLS13574.1"/>
    </source>
</evidence>
<organism evidence="1 2">
    <name type="scientific">Vibrio agarilyticus</name>
    <dbReference type="NCBI Taxonomy" id="2726741"/>
    <lineage>
        <taxon>Bacteria</taxon>
        <taxon>Pseudomonadati</taxon>
        <taxon>Pseudomonadota</taxon>
        <taxon>Gammaproteobacteria</taxon>
        <taxon>Vibrionales</taxon>
        <taxon>Vibrionaceae</taxon>
        <taxon>Vibrio</taxon>
    </lineage>
</organism>
<name>A0A7X8TRR0_9VIBR</name>
<sequence length="174" mass="20030">MRVSPNKRRRWNNYLILIVIAAMALFNAPTWIKAYLMPQETQPSTPELTRLFTPDEPLRQLETRGKGFIYLNGTWRFIDSHATEQSGITAATYLERWLALTGTVIDSSMVEKIIMSAEDASQSQSEHLTIWYQGDSEPQRLTYYVLPRFWLMKNAQGQWMAVTVPDGYLLPATP</sequence>
<reference evidence="1 2" key="1">
    <citation type="submission" date="2020-04" db="EMBL/GenBank/DDBJ databases">
        <title>Vibrio sp. SM6, a novel species isolated from seawater.</title>
        <authorList>
            <person name="Wang X."/>
        </authorList>
    </citation>
    <scope>NUCLEOTIDE SEQUENCE [LARGE SCALE GENOMIC DNA]</scope>
    <source>
        <strain evidence="1 2">SM6</strain>
    </source>
</reference>
<protein>
    <submittedName>
        <fullName evidence="1">Uncharacterized protein</fullName>
    </submittedName>
</protein>
<accession>A0A7X8TRR0</accession>
<gene>
    <name evidence="1" type="ORF">HGP28_11790</name>
</gene>
<evidence type="ECO:0000313" key="2">
    <source>
        <dbReference type="Proteomes" id="UP000535589"/>
    </source>
</evidence>